<keyword evidence="1" id="KW-0547">Nucleotide-binding</keyword>
<dbReference type="SUPFAM" id="SSF52540">
    <property type="entry name" value="P-loop containing nucleoside triphosphate hydrolases"/>
    <property type="match status" value="1"/>
</dbReference>
<dbReference type="GO" id="GO:0006260">
    <property type="term" value="P:DNA replication"/>
    <property type="evidence" value="ECO:0007669"/>
    <property type="project" value="TreeGrafter"/>
</dbReference>
<name>A0A2V1GXY5_9GAMM</name>
<dbReference type="EMBL" id="QDDL01000007">
    <property type="protein sequence ID" value="PVZ66816.1"/>
    <property type="molecule type" value="Genomic_DNA"/>
</dbReference>
<dbReference type="PIRSF" id="PIRSF003073">
    <property type="entry name" value="DNAC_TnpB_IstB"/>
    <property type="match status" value="1"/>
</dbReference>
<comment type="caution">
    <text evidence="4">The sequence shown here is derived from an EMBL/GenBank/DDBJ whole genome shotgun (WGS) entry which is preliminary data.</text>
</comment>
<dbReference type="OrthoDB" id="8150723at2"/>
<reference evidence="4 5" key="1">
    <citation type="submission" date="2018-04" db="EMBL/GenBank/DDBJ databases">
        <title>Thalassorhabdus spongiae gen. nov., sp. nov., isolated from a marine sponge in South-West Iceland.</title>
        <authorList>
            <person name="Knobloch S."/>
            <person name="Daussin A."/>
            <person name="Johannsson R."/>
            <person name="Marteinsson V.T."/>
        </authorList>
    </citation>
    <scope>NUCLEOTIDE SEQUENCE [LARGE SCALE GENOMIC DNA]</scope>
    <source>
        <strain evidence="4 5">Hp12</strain>
    </source>
</reference>
<evidence type="ECO:0000259" key="3">
    <source>
        <dbReference type="Pfam" id="PF01695"/>
    </source>
</evidence>
<dbReference type="AlphaFoldDB" id="A0A2V1GXY5"/>
<dbReference type="GO" id="GO:0005524">
    <property type="term" value="F:ATP binding"/>
    <property type="evidence" value="ECO:0007669"/>
    <property type="project" value="UniProtKB-KW"/>
</dbReference>
<evidence type="ECO:0000313" key="5">
    <source>
        <dbReference type="Proteomes" id="UP000244906"/>
    </source>
</evidence>
<keyword evidence="2 4" id="KW-0067">ATP-binding</keyword>
<proteinExistence type="predicted"/>
<keyword evidence="5" id="KW-1185">Reference proteome</keyword>
<dbReference type="PANTHER" id="PTHR30050:SF4">
    <property type="entry name" value="ATP-BINDING PROTEIN RV3427C IN INSERTION SEQUENCE-RELATED"/>
    <property type="match status" value="1"/>
</dbReference>
<dbReference type="InterPro" id="IPR027417">
    <property type="entry name" value="P-loop_NTPase"/>
</dbReference>
<gene>
    <name evidence="4" type="ORF">DC094_16145</name>
</gene>
<sequence length="236" mass="27209">MADALITQQEQPATYQEMAFEERLLLLLDQEHSWRNGNRHARLLRQAKLRLNAHLKDIDYQHSRGLNKSQMAELVQLQWLDQKQNLLISGPCGSGKTWLACALAQAACQKGHSCRYYRIRRMMRELEQAKADGSYPKVLKQIARYQLLILDDWGLEPLQGGQRNDLMEIMDDRHQNSSTLVISQLPTTEWYHSIGDSTIADAILDRLMHNAHRLNLKGESMRKKAGEKLAQNEHLS</sequence>
<organism evidence="4 5">
    <name type="scientific">Pelagibaculum spongiae</name>
    <dbReference type="NCBI Taxonomy" id="2080658"/>
    <lineage>
        <taxon>Bacteria</taxon>
        <taxon>Pseudomonadati</taxon>
        <taxon>Pseudomonadota</taxon>
        <taxon>Gammaproteobacteria</taxon>
        <taxon>Oceanospirillales</taxon>
        <taxon>Pelagibaculum</taxon>
    </lineage>
</organism>
<feature type="domain" description="IstB-like ATP-binding" evidence="3">
    <location>
        <begin position="2"/>
        <end position="225"/>
    </location>
</feature>
<evidence type="ECO:0000256" key="1">
    <source>
        <dbReference type="ARBA" id="ARBA00022741"/>
    </source>
</evidence>
<dbReference type="InterPro" id="IPR047661">
    <property type="entry name" value="IstB"/>
</dbReference>
<dbReference type="Gene3D" id="3.40.50.300">
    <property type="entry name" value="P-loop containing nucleotide triphosphate hydrolases"/>
    <property type="match status" value="1"/>
</dbReference>
<dbReference type="NCBIfam" id="NF038214">
    <property type="entry name" value="IS21_help_AAA"/>
    <property type="match status" value="1"/>
</dbReference>
<evidence type="ECO:0000256" key="2">
    <source>
        <dbReference type="ARBA" id="ARBA00022840"/>
    </source>
</evidence>
<dbReference type="InterPro" id="IPR002611">
    <property type="entry name" value="IstB_ATP-bd"/>
</dbReference>
<accession>A0A2V1GXY5</accession>
<dbReference type="Proteomes" id="UP000244906">
    <property type="component" value="Unassembled WGS sequence"/>
</dbReference>
<evidence type="ECO:0000313" key="4">
    <source>
        <dbReference type="EMBL" id="PVZ66816.1"/>
    </source>
</evidence>
<dbReference type="PANTHER" id="PTHR30050">
    <property type="entry name" value="CHROMOSOMAL REPLICATION INITIATOR PROTEIN DNAA"/>
    <property type="match status" value="1"/>
</dbReference>
<dbReference type="Pfam" id="PF01695">
    <property type="entry name" value="IstB_IS21"/>
    <property type="match status" value="1"/>
</dbReference>
<dbReference type="InterPro" id="IPR028350">
    <property type="entry name" value="DNAC/IstB-like"/>
</dbReference>
<protein>
    <submittedName>
        <fullName evidence="4">ATP-binding protein</fullName>
    </submittedName>
</protein>